<dbReference type="Proteomes" id="UP000031192">
    <property type="component" value="Unassembled WGS sequence"/>
</dbReference>
<evidence type="ECO:0000313" key="1">
    <source>
        <dbReference type="EMBL" id="KID87931.1"/>
    </source>
</evidence>
<sequence length="102" mass="11379">MYVNADICYTIPKRDSGYADTLDIFGHAREHEGDAPTGGKHLREYMREQEEASRRCKAVCGWIETQAPPACTVSSGNSIHENVTVPFVLSEQPRRTDCLHGV</sequence>
<dbReference type="AlphaFoldDB" id="A0A0B4HDL1"/>
<reference evidence="1 2" key="1">
    <citation type="journal article" date="2014" name="Proc. Natl. Acad. Sci. U.S.A.">
        <title>Trajectory and genomic determinants of fungal-pathogen speciation and host adaptation.</title>
        <authorList>
            <person name="Hu X."/>
            <person name="Xiao G."/>
            <person name="Zheng P."/>
            <person name="Shang Y."/>
            <person name="Su Y."/>
            <person name="Zhang X."/>
            <person name="Liu X."/>
            <person name="Zhan S."/>
            <person name="St Leger R.J."/>
            <person name="Wang C."/>
        </authorList>
    </citation>
    <scope>NUCLEOTIDE SEQUENCE [LARGE SCALE GENOMIC DNA]</scope>
    <source>
        <strain evidence="1 2">ARSEF 977</strain>
    </source>
</reference>
<name>A0A0B4HDL1_METGA</name>
<gene>
    <name evidence="1" type="ORF">MGU_05169</name>
</gene>
<organism evidence="1 2">
    <name type="scientific">Metarhizium guizhouense (strain ARSEF 977)</name>
    <dbReference type="NCBI Taxonomy" id="1276136"/>
    <lineage>
        <taxon>Eukaryota</taxon>
        <taxon>Fungi</taxon>
        <taxon>Dikarya</taxon>
        <taxon>Ascomycota</taxon>
        <taxon>Pezizomycotina</taxon>
        <taxon>Sordariomycetes</taxon>
        <taxon>Hypocreomycetidae</taxon>
        <taxon>Hypocreales</taxon>
        <taxon>Clavicipitaceae</taxon>
        <taxon>Metarhizium</taxon>
    </lineage>
</organism>
<comment type="caution">
    <text evidence="1">The sequence shown here is derived from an EMBL/GenBank/DDBJ whole genome shotgun (WGS) entry which is preliminary data.</text>
</comment>
<protein>
    <submittedName>
        <fullName evidence="1">Uncharacterized protein</fullName>
    </submittedName>
</protein>
<dbReference type="EMBL" id="AZNH01000014">
    <property type="protein sequence ID" value="KID87931.1"/>
    <property type="molecule type" value="Genomic_DNA"/>
</dbReference>
<accession>A0A0B4HDL1</accession>
<proteinExistence type="predicted"/>
<keyword evidence="2" id="KW-1185">Reference proteome</keyword>
<evidence type="ECO:0000313" key="2">
    <source>
        <dbReference type="Proteomes" id="UP000031192"/>
    </source>
</evidence>
<dbReference type="HOGENOM" id="CLU_2278111_0_0_1"/>